<evidence type="ECO:0000313" key="13">
    <source>
        <dbReference type="Proteomes" id="UP001183176"/>
    </source>
</evidence>
<dbReference type="HAMAP" id="MF_00161">
    <property type="entry name" value="LspA"/>
    <property type="match status" value="1"/>
</dbReference>
<feature type="transmembrane region" description="Helical" evidence="9">
    <location>
        <begin position="70"/>
        <end position="93"/>
    </location>
</feature>
<evidence type="ECO:0000256" key="4">
    <source>
        <dbReference type="ARBA" id="ARBA00022692"/>
    </source>
</evidence>
<evidence type="ECO:0000313" key="12">
    <source>
        <dbReference type="EMBL" id="MDT0261299.1"/>
    </source>
</evidence>
<dbReference type="EC" id="3.4.23.36" evidence="9"/>
<comment type="pathway">
    <text evidence="9">Protein modification; lipoprotein biosynthesis (signal peptide cleavage).</text>
</comment>
<accession>A0ABU2J8I7</accession>
<sequence>MTQPLLPQPGDVGARKPRTRMRAFVATAVIALVADLISKILVVAHIKPQDAGTRLLGGAVYLVQTRNSGAAFSVGTGATVVLTIISVIVVVVIARAARRLTSRGWAIALGLVLGGALGNLIDRLFRAPSPGKGHVVDWISLFANDGHVWPIFNLADSAIVIGGATAVALSLLGVDFNGARNHELPQSDAVSEKPASSDG</sequence>
<feature type="active site" evidence="9">
    <location>
        <position position="137"/>
    </location>
</feature>
<dbReference type="InterPro" id="IPR001872">
    <property type="entry name" value="Peptidase_A8"/>
</dbReference>
<feature type="active site" evidence="9">
    <location>
        <position position="156"/>
    </location>
</feature>
<keyword evidence="3 9" id="KW-0645">Protease</keyword>
<keyword evidence="5 9" id="KW-0064">Aspartyl protease</keyword>
<dbReference type="PROSITE" id="PS00855">
    <property type="entry name" value="SPASE_II"/>
    <property type="match status" value="1"/>
</dbReference>
<proteinExistence type="inferred from homology"/>
<keyword evidence="4 9" id="KW-0812">Transmembrane</keyword>
<evidence type="ECO:0000256" key="11">
    <source>
        <dbReference type="RuleBase" id="RU004181"/>
    </source>
</evidence>
<evidence type="ECO:0000256" key="7">
    <source>
        <dbReference type="ARBA" id="ARBA00022989"/>
    </source>
</evidence>
<feature type="transmembrane region" description="Helical" evidence="9">
    <location>
        <begin position="105"/>
        <end position="121"/>
    </location>
</feature>
<dbReference type="NCBIfam" id="TIGR00077">
    <property type="entry name" value="lspA"/>
    <property type="match status" value="1"/>
</dbReference>
<organism evidence="12 13">
    <name type="scientific">Jatrophihabitans lederbergiae</name>
    <dbReference type="NCBI Taxonomy" id="3075547"/>
    <lineage>
        <taxon>Bacteria</taxon>
        <taxon>Bacillati</taxon>
        <taxon>Actinomycetota</taxon>
        <taxon>Actinomycetes</taxon>
        <taxon>Jatrophihabitantales</taxon>
        <taxon>Jatrophihabitantaceae</taxon>
        <taxon>Jatrophihabitans</taxon>
    </lineage>
</organism>
<dbReference type="PRINTS" id="PR00781">
    <property type="entry name" value="LIPOSIGPTASE"/>
</dbReference>
<reference evidence="13" key="1">
    <citation type="submission" date="2023-07" db="EMBL/GenBank/DDBJ databases">
        <title>30 novel species of actinomycetes from the DSMZ collection.</title>
        <authorList>
            <person name="Nouioui I."/>
        </authorList>
    </citation>
    <scope>NUCLEOTIDE SEQUENCE [LARGE SCALE GENOMIC DNA]</scope>
    <source>
        <strain evidence="13">DSM 44399</strain>
    </source>
</reference>
<dbReference type="Pfam" id="PF01252">
    <property type="entry name" value="Peptidase_A8"/>
    <property type="match status" value="1"/>
</dbReference>
<evidence type="ECO:0000256" key="3">
    <source>
        <dbReference type="ARBA" id="ARBA00022670"/>
    </source>
</evidence>
<evidence type="ECO:0000256" key="5">
    <source>
        <dbReference type="ARBA" id="ARBA00022750"/>
    </source>
</evidence>
<comment type="subcellular location">
    <subcellularLocation>
        <location evidence="9">Cell membrane</location>
        <topology evidence="9">Multi-pass membrane protein</topology>
    </subcellularLocation>
</comment>
<keyword evidence="7 9" id="KW-1133">Transmembrane helix</keyword>
<evidence type="ECO:0000256" key="1">
    <source>
        <dbReference type="ARBA" id="ARBA00006139"/>
    </source>
</evidence>
<keyword evidence="13" id="KW-1185">Reference proteome</keyword>
<keyword evidence="6 9" id="KW-0378">Hydrolase</keyword>
<dbReference type="GO" id="GO:0004190">
    <property type="term" value="F:aspartic-type endopeptidase activity"/>
    <property type="evidence" value="ECO:0007669"/>
    <property type="project" value="UniProtKB-EC"/>
</dbReference>
<name>A0ABU2J8I7_9ACTN</name>
<comment type="catalytic activity">
    <reaction evidence="9 10">
        <text>Release of signal peptides from bacterial membrane prolipoproteins. Hydrolyzes -Xaa-Yaa-Zaa-|-(S,diacylglyceryl)Cys-, in which Xaa is hydrophobic (preferably Leu), and Yaa (Ala or Ser) and Zaa (Gly or Ala) have small, neutral side chains.</text>
        <dbReference type="EC" id="3.4.23.36"/>
    </reaction>
</comment>
<dbReference type="RefSeq" id="WP_311422455.1">
    <property type="nucleotide sequence ID" value="NZ_JAVREH010000007.1"/>
</dbReference>
<evidence type="ECO:0000256" key="2">
    <source>
        <dbReference type="ARBA" id="ARBA00022475"/>
    </source>
</evidence>
<feature type="transmembrane region" description="Helical" evidence="9">
    <location>
        <begin position="23"/>
        <end position="46"/>
    </location>
</feature>
<evidence type="ECO:0000256" key="8">
    <source>
        <dbReference type="ARBA" id="ARBA00023136"/>
    </source>
</evidence>
<comment type="similarity">
    <text evidence="1 9 11">Belongs to the peptidase A8 family.</text>
</comment>
<evidence type="ECO:0000256" key="6">
    <source>
        <dbReference type="ARBA" id="ARBA00022801"/>
    </source>
</evidence>
<dbReference type="Proteomes" id="UP001183176">
    <property type="component" value="Unassembled WGS sequence"/>
</dbReference>
<comment type="caution">
    <text evidence="12">The sequence shown here is derived from an EMBL/GenBank/DDBJ whole genome shotgun (WGS) entry which is preliminary data.</text>
</comment>
<dbReference type="EMBL" id="JAVREH010000007">
    <property type="protein sequence ID" value="MDT0261299.1"/>
    <property type="molecule type" value="Genomic_DNA"/>
</dbReference>
<evidence type="ECO:0000256" key="10">
    <source>
        <dbReference type="RuleBase" id="RU000594"/>
    </source>
</evidence>
<dbReference type="PANTHER" id="PTHR33695">
    <property type="entry name" value="LIPOPROTEIN SIGNAL PEPTIDASE"/>
    <property type="match status" value="1"/>
</dbReference>
<dbReference type="PANTHER" id="PTHR33695:SF1">
    <property type="entry name" value="LIPOPROTEIN SIGNAL PEPTIDASE"/>
    <property type="match status" value="1"/>
</dbReference>
<feature type="transmembrane region" description="Helical" evidence="9">
    <location>
        <begin position="151"/>
        <end position="174"/>
    </location>
</feature>
<gene>
    <name evidence="9 12" type="primary">lspA</name>
    <name evidence="12" type="ORF">RM423_07810</name>
</gene>
<evidence type="ECO:0000256" key="9">
    <source>
        <dbReference type="HAMAP-Rule" id="MF_00161"/>
    </source>
</evidence>
<protein>
    <recommendedName>
        <fullName evidence="9">Lipoprotein signal peptidase</fullName>
        <ecNumber evidence="9">3.4.23.36</ecNumber>
    </recommendedName>
    <alternativeName>
        <fullName evidence="9">Prolipoprotein signal peptidase</fullName>
    </alternativeName>
    <alternativeName>
        <fullName evidence="9">Signal peptidase II</fullName>
        <shortName evidence="9">SPase II</shortName>
    </alternativeName>
</protein>
<keyword evidence="8 9" id="KW-0472">Membrane</keyword>
<keyword evidence="2 9" id="KW-1003">Cell membrane</keyword>
<comment type="function">
    <text evidence="9 10">This protein specifically catalyzes the removal of signal peptides from prolipoproteins.</text>
</comment>